<feature type="non-terminal residue" evidence="1">
    <location>
        <position position="1"/>
    </location>
</feature>
<accession>X1SSI7</accession>
<organism evidence="1">
    <name type="scientific">marine sediment metagenome</name>
    <dbReference type="NCBI Taxonomy" id="412755"/>
    <lineage>
        <taxon>unclassified sequences</taxon>
        <taxon>metagenomes</taxon>
        <taxon>ecological metagenomes</taxon>
    </lineage>
</organism>
<protein>
    <submittedName>
        <fullName evidence="1">Uncharacterized protein</fullName>
    </submittedName>
</protein>
<evidence type="ECO:0000313" key="1">
    <source>
        <dbReference type="EMBL" id="GAI95903.1"/>
    </source>
</evidence>
<comment type="caution">
    <text evidence="1">The sequence shown here is derived from an EMBL/GenBank/DDBJ whole genome shotgun (WGS) entry which is preliminary data.</text>
</comment>
<proteinExistence type="predicted"/>
<gene>
    <name evidence="1" type="ORF">S12H4_33118</name>
</gene>
<sequence length="274" mass="29829">GNPLWSSSGILICQSKNTFDPYGPPRTQFTLIADGMGGAIITWKDRSHITDDRDDPAYYDPIPVYSQRISSDGELLWGENTATGITGRTGITFPGVVPDGTGGAIFAWNDYKTVSRGVHDDFLRLQKLSPDGLPLWGDDGVLITASSPRRPLTEDEIASGAKGTFTRSLPTYDGKHDIVSDGSGGVVVFWTVEDEDSNYVVYAQRVDNEGNLVWQDKVAVGPSYNRYPSYEVVSDNSGGVIIATTVAESDLLRLQHVTGNGEVTWQYETIGYHA</sequence>
<reference evidence="1" key="1">
    <citation type="journal article" date="2014" name="Front. Microbiol.">
        <title>High frequency of phylogenetically diverse reductive dehalogenase-homologous genes in deep subseafloor sedimentary metagenomes.</title>
        <authorList>
            <person name="Kawai M."/>
            <person name="Futagami T."/>
            <person name="Toyoda A."/>
            <person name="Takaki Y."/>
            <person name="Nishi S."/>
            <person name="Hori S."/>
            <person name="Arai W."/>
            <person name="Tsubouchi T."/>
            <person name="Morono Y."/>
            <person name="Uchiyama I."/>
            <person name="Ito T."/>
            <person name="Fujiyama A."/>
            <person name="Inagaki F."/>
            <person name="Takami H."/>
        </authorList>
    </citation>
    <scope>NUCLEOTIDE SEQUENCE</scope>
    <source>
        <strain evidence="1">Expedition CK06-06</strain>
    </source>
</reference>
<name>X1SSI7_9ZZZZ</name>
<dbReference type="AlphaFoldDB" id="X1SSI7"/>
<feature type="non-terminal residue" evidence="1">
    <location>
        <position position="274"/>
    </location>
</feature>
<dbReference type="EMBL" id="BARW01019489">
    <property type="protein sequence ID" value="GAI95903.1"/>
    <property type="molecule type" value="Genomic_DNA"/>
</dbReference>